<organism evidence="1">
    <name type="scientific">Pithovirus LCDPAC02</name>
    <dbReference type="NCBI Taxonomy" id="2506601"/>
    <lineage>
        <taxon>Viruses</taxon>
        <taxon>Pithoviruses</taxon>
    </lineage>
</organism>
<proteinExistence type="predicted"/>
<dbReference type="EMBL" id="MK500299">
    <property type="protein sequence ID" value="QBK84857.1"/>
    <property type="molecule type" value="Genomic_DNA"/>
</dbReference>
<evidence type="ECO:0000313" key="1">
    <source>
        <dbReference type="EMBL" id="QBK84857.1"/>
    </source>
</evidence>
<protein>
    <submittedName>
        <fullName evidence="1">Uncharacterized protein</fullName>
    </submittedName>
</protein>
<accession>A0A481YPH0</accession>
<reference evidence="1" key="1">
    <citation type="journal article" date="2019" name="MBio">
        <title>Virus Genomes from Deep Sea Sediments Expand the Ocean Megavirome and Support Independent Origins of Viral Gigantism.</title>
        <authorList>
            <person name="Backstrom D."/>
            <person name="Yutin N."/>
            <person name="Jorgensen S.L."/>
            <person name="Dharamshi J."/>
            <person name="Homa F."/>
            <person name="Zaremba-Niedwiedzka K."/>
            <person name="Spang A."/>
            <person name="Wolf Y.I."/>
            <person name="Koonin E.V."/>
            <person name="Ettema T.J."/>
        </authorList>
    </citation>
    <scope>NUCLEOTIDE SEQUENCE</scope>
</reference>
<sequence>MNIKDEIKDIYTLVVDIFSEKNISESYIDIKWCHILFDNLILNEEVLFTMDPSVVRILADKIPLVLLDGLMK</sequence>
<gene>
    <name evidence="1" type="ORF">LCDPAC02_00560</name>
</gene>
<name>A0A481YPH0_9VIRU</name>